<dbReference type="AlphaFoldDB" id="A0A7S7RDJ0"/>
<evidence type="ECO:0000313" key="2">
    <source>
        <dbReference type="Proteomes" id="UP000180175"/>
    </source>
</evidence>
<accession>A0A7S7RDJ0</accession>
<sequence length="75" mass="8851">MLWIITQNKKDLVNVKEVRVIDNRIEGVINRSFFVFWNKVLGGYNSNERATEIIKEIYEKLEISNTVTTFSMPEK</sequence>
<reference evidence="1 2" key="1">
    <citation type="journal article" date="2017" name="Genome Announc.">
        <title>Draft Genome Sequences of Four Alkaliphilic Bacteria Belonging to the Anaerobacillus Genus.</title>
        <authorList>
            <person name="Bassil N.M."/>
            <person name="Lloyd J.R."/>
        </authorList>
    </citation>
    <scope>NUCLEOTIDE SEQUENCE [LARGE SCALE GENOMIC DNA]</scope>
    <source>
        <strain evidence="1 2">NB2006</strain>
    </source>
</reference>
<keyword evidence="2" id="KW-1185">Reference proteome</keyword>
<dbReference type="Proteomes" id="UP000180175">
    <property type="component" value="Chromosome"/>
</dbReference>
<gene>
    <name evidence="1" type="ORF">AWH56_011265</name>
</gene>
<dbReference type="RefSeq" id="WP_182081213.1">
    <property type="nucleotide sequence ID" value="NZ_CP063356.2"/>
</dbReference>
<dbReference type="EMBL" id="CP063356">
    <property type="protein sequence ID" value="QOY38061.1"/>
    <property type="molecule type" value="Genomic_DNA"/>
</dbReference>
<proteinExistence type="predicted"/>
<dbReference type="KEGG" id="aia:AWH56_011265"/>
<protein>
    <submittedName>
        <fullName evidence="1">Uncharacterized protein</fullName>
    </submittedName>
</protein>
<name>A0A7S7RDJ0_9BACI</name>
<evidence type="ECO:0000313" key="1">
    <source>
        <dbReference type="EMBL" id="QOY38061.1"/>
    </source>
</evidence>
<reference evidence="1 2" key="2">
    <citation type="journal article" date="2019" name="Int. J. Syst. Evol. Microbiol.">
        <title>Anaerobacillus isosaccharinicus sp. nov., an alkaliphilic bacterium which degrades isosaccharinic acid.</title>
        <authorList>
            <person name="Bassil N.M."/>
            <person name="Lloyd J.R."/>
        </authorList>
    </citation>
    <scope>NUCLEOTIDE SEQUENCE [LARGE SCALE GENOMIC DNA]</scope>
    <source>
        <strain evidence="1 2">NB2006</strain>
    </source>
</reference>
<organism evidence="1 2">
    <name type="scientific">Anaerobacillus isosaccharinicus</name>
    <dbReference type="NCBI Taxonomy" id="1532552"/>
    <lineage>
        <taxon>Bacteria</taxon>
        <taxon>Bacillati</taxon>
        <taxon>Bacillota</taxon>
        <taxon>Bacilli</taxon>
        <taxon>Bacillales</taxon>
        <taxon>Bacillaceae</taxon>
        <taxon>Anaerobacillus</taxon>
    </lineage>
</organism>